<accession>A0A3E3DB86</accession>
<dbReference type="Proteomes" id="UP000261023">
    <property type="component" value="Unassembled WGS sequence"/>
</dbReference>
<keyword evidence="1" id="KW-0732">Signal</keyword>
<feature type="chain" id="PRO_5017537288" evidence="1">
    <location>
        <begin position="24"/>
        <end position="76"/>
    </location>
</feature>
<dbReference type="OrthoDB" id="2087508at2"/>
<gene>
    <name evidence="2" type="ORF">DWX31_32340</name>
</gene>
<evidence type="ECO:0000313" key="2">
    <source>
        <dbReference type="EMBL" id="RGD66505.1"/>
    </source>
</evidence>
<name>A0A3E3DB86_9FIRM</name>
<organism evidence="2 3">
    <name type="scientific">Hungatella hathewayi</name>
    <dbReference type="NCBI Taxonomy" id="154046"/>
    <lineage>
        <taxon>Bacteria</taxon>
        <taxon>Bacillati</taxon>
        <taxon>Bacillota</taxon>
        <taxon>Clostridia</taxon>
        <taxon>Lachnospirales</taxon>
        <taxon>Lachnospiraceae</taxon>
        <taxon>Hungatella</taxon>
    </lineage>
</organism>
<proteinExistence type="predicted"/>
<dbReference type="RefSeq" id="WP_025530278.1">
    <property type="nucleotide sequence ID" value="NZ_CACRUH010000033.1"/>
</dbReference>
<protein>
    <submittedName>
        <fullName evidence="2">Uncharacterized protein</fullName>
    </submittedName>
</protein>
<feature type="signal peptide" evidence="1">
    <location>
        <begin position="1"/>
        <end position="23"/>
    </location>
</feature>
<sequence length="76" mass="8956">MKKVKVIMLSAVICMLLIFPSWASTSNVLKQPEVALQNDVTKAEVTKWYYRNIDGVKEKRLWSITYGYWKTEWMPV</sequence>
<comment type="caution">
    <text evidence="2">The sequence shown here is derived from an EMBL/GenBank/DDBJ whole genome shotgun (WGS) entry which is preliminary data.</text>
</comment>
<evidence type="ECO:0000313" key="3">
    <source>
        <dbReference type="Proteomes" id="UP000261023"/>
    </source>
</evidence>
<reference evidence="2 3" key="1">
    <citation type="submission" date="2018-08" db="EMBL/GenBank/DDBJ databases">
        <title>A genome reference for cultivated species of the human gut microbiota.</title>
        <authorList>
            <person name="Zou Y."/>
            <person name="Xue W."/>
            <person name="Luo G."/>
        </authorList>
    </citation>
    <scope>NUCLEOTIDE SEQUENCE [LARGE SCALE GENOMIC DNA]</scope>
    <source>
        <strain evidence="2 3">AF19-13AC</strain>
    </source>
</reference>
<evidence type="ECO:0000256" key="1">
    <source>
        <dbReference type="SAM" id="SignalP"/>
    </source>
</evidence>
<dbReference type="AlphaFoldDB" id="A0A3E3DB86"/>
<dbReference type="EMBL" id="QTJW01000044">
    <property type="protein sequence ID" value="RGD66505.1"/>
    <property type="molecule type" value="Genomic_DNA"/>
</dbReference>